<dbReference type="Proteomes" id="UP001454036">
    <property type="component" value="Unassembled WGS sequence"/>
</dbReference>
<keyword evidence="9" id="KW-1185">Reference proteome</keyword>
<feature type="region of interest" description="Disordered" evidence="6">
    <location>
        <begin position="1"/>
        <end position="21"/>
    </location>
</feature>
<dbReference type="InterPro" id="IPR015300">
    <property type="entry name" value="DNA-bd_pseudobarrel_sf"/>
</dbReference>
<gene>
    <name evidence="8" type="ORF">LIER_42757</name>
</gene>
<evidence type="ECO:0000256" key="6">
    <source>
        <dbReference type="SAM" id="MobiDB-lite"/>
    </source>
</evidence>
<evidence type="ECO:0000256" key="2">
    <source>
        <dbReference type="ARBA" id="ARBA00023015"/>
    </source>
</evidence>
<keyword evidence="3 8" id="KW-0238">DNA-binding</keyword>
<dbReference type="PANTHER" id="PTHR31140">
    <property type="entry name" value="B3 DOMAIN-CONTAINING TRANSCRIPTION FACTOR ABI3"/>
    <property type="match status" value="1"/>
</dbReference>
<dbReference type="InterPro" id="IPR003340">
    <property type="entry name" value="B3_DNA-bd"/>
</dbReference>
<dbReference type="Gene3D" id="2.40.330.10">
    <property type="entry name" value="DNA-binding pseudobarrel domain"/>
    <property type="match status" value="1"/>
</dbReference>
<reference evidence="8 9" key="1">
    <citation type="submission" date="2024-01" db="EMBL/GenBank/DDBJ databases">
        <title>The complete chloroplast genome sequence of Lithospermum erythrorhizon: insights into the phylogenetic relationship among Boraginaceae species and the maternal lineages of purple gromwells.</title>
        <authorList>
            <person name="Okada T."/>
            <person name="Watanabe K."/>
        </authorList>
    </citation>
    <scope>NUCLEOTIDE SEQUENCE [LARGE SCALE GENOMIC DNA]</scope>
</reference>
<feature type="domain" description="TF-B3" evidence="7">
    <location>
        <begin position="63"/>
        <end position="168"/>
    </location>
</feature>
<evidence type="ECO:0000256" key="1">
    <source>
        <dbReference type="ARBA" id="ARBA00004123"/>
    </source>
</evidence>
<feature type="compositionally biased region" description="Polar residues" evidence="6">
    <location>
        <begin position="1"/>
        <end position="18"/>
    </location>
</feature>
<keyword evidence="4" id="KW-0804">Transcription</keyword>
<keyword evidence="5" id="KW-0539">Nucleus</keyword>
<dbReference type="PROSITE" id="PS50863">
    <property type="entry name" value="B3"/>
    <property type="match status" value="1"/>
</dbReference>
<dbReference type="Pfam" id="PF02362">
    <property type="entry name" value="B3"/>
    <property type="match status" value="1"/>
</dbReference>
<protein>
    <submittedName>
        <fullName evidence="8">DNA-binding transcription factor</fullName>
    </submittedName>
</protein>
<dbReference type="SUPFAM" id="SSF101936">
    <property type="entry name" value="DNA-binding pseudobarrel domain"/>
    <property type="match status" value="1"/>
</dbReference>
<evidence type="ECO:0000259" key="7">
    <source>
        <dbReference type="PROSITE" id="PS50863"/>
    </source>
</evidence>
<proteinExistence type="predicted"/>
<dbReference type="GO" id="GO:0003700">
    <property type="term" value="F:DNA-binding transcription factor activity"/>
    <property type="evidence" value="ECO:0007669"/>
    <property type="project" value="InterPro"/>
</dbReference>
<sequence>MENSSHPNNNNFTPQVNGENEDAHHLSDHLHQFFITHSATGRGGGGECSETAAMTTVQTEHMFEKVVTPSDVGKLNRLVIPKQHAEKYFPLDSSNNEKGLHLNFEDCNGKLWRFRYSYWNSSQSYVMTKGWSRFVKEKKLGAGDIVSFLYGIGEKGKNRFYIDWRRRLDAPPLPPPPVAPFSLFRSYRKSLYFPPQTREQQVHFLDTHHNHVHNNFCGPSSFVYLKSNGVGGGGGDVRCQRRTRVFESVVPVVQGIVASKRLRLFGVNMECPIFESSSTGNECELVDSRAIDQHQPFRPVISSNENVNRKRSNAT</sequence>
<evidence type="ECO:0000256" key="3">
    <source>
        <dbReference type="ARBA" id="ARBA00023125"/>
    </source>
</evidence>
<dbReference type="CDD" id="cd10017">
    <property type="entry name" value="B3_DNA"/>
    <property type="match status" value="1"/>
</dbReference>
<accession>A0AAV3NW92</accession>
<comment type="caution">
    <text evidence="8">The sequence shown here is derived from an EMBL/GenBank/DDBJ whole genome shotgun (WGS) entry which is preliminary data.</text>
</comment>
<dbReference type="InterPro" id="IPR044800">
    <property type="entry name" value="LEC2-like"/>
</dbReference>
<name>A0AAV3NW92_LITER</name>
<dbReference type="EMBL" id="BAABME010030846">
    <property type="protein sequence ID" value="GAA0143203.1"/>
    <property type="molecule type" value="Genomic_DNA"/>
</dbReference>
<dbReference type="GO" id="GO:0005634">
    <property type="term" value="C:nucleus"/>
    <property type="evidence" value="ECO:0007669"/>
    <property type="project" value="UniProtKB-SubCell"/>
</dbReference>
<evidence type="ECO:0000313" key="9">
    <source>
        <dbReference type="Proteomes" id="UP001454036"/>
    </source>
</evidence>
<organism evidence="8 9">
    <name type="scientific">Lithospermum erythrorhizon</name>
    <name type="common">Purple gromwell</name>
    <name type="synonym">Lithospermum officinale var. erythrorhizon</name>
    <dbReference type="NCBI Taxonomy" id="34254"/>
    <lineage>
        <taxon>Eukaryota</taxon>
        <taxon>Viridiplantae</taxon>
        <taxon>Streptophyta</taxon>
        <taxon>Embryophyta</taxon>
        <taxon>Tracheophyta</taxon>
        <taxon>Spermatophyta</taxon>
        <taxon>Magnoliopsida</taxon>
        <taxon>eudicotyledons</taxon>
        <taxon>Gunneridae</taxon>
        <taxon>Pentapetalae</taxon>
        <taxon>asterids</taxon>
        <taxon>lamiids</taxon>
        <taxon>Boraginales</taxon>
        <taxon>Boraginaceae</taxon>
        <taxon>Boraginoideae</taxon>
        <taxon>Lithospermeae</taxon>
        <taxon>Lithospermum</taxon>
    </lineage>
</organism>
<keyword evidence="2" id="KW-0805">Transcription regulation</keyword>
<evidence type="ECO:0000256" key="5">
    <source>
        <dbReference type="ARBA" id="ARBA00023242"/>
    </source>
</evidence>
<evidence type="ECO:0000313" key="8">
    <source>
        <dbReference type="EMBL" id="GAA0143203.1"/>
    </source>
</evidence>
<dbReference type="GO" id="GO:0003677">
    <property type="term" value="F:DNA binding"/>
    <property type="evidence" value="ECO:0007669"/>
    <property type="project" value="UniProtKB-KW"/>
</dbReference>
<dbReference type="SMART" id="SM01019">
    <property type="entry name" value="B3"/>
    <property type="match status" value="1"/>
</dbReference>
<comment type="subcellular location">
    <subcellularLocation>
        <location evidence="1">Nucleus</location>
    </subcellularLocation>
</comment>
<dbReference type="AlphaFoldDB" id="A0AAV3NW92"/>
<evidence type="ECO:0000256" key="4">
    <source>
        <dbReference type="ARBA" id="ARBA00023163"/>
    </source>
</evidence>
<dbReference type="PANTHER" id="PTHR31140:SF123">
    <property type="entry name" value="B3 DOMAIN-CONTAINING TRANSCRIPTION FACTOR NGA1"/>
    <property type="match status" value="1"/>
</dbReference>